<keyword evidence="2" id="KW-0479">Metal-binding</keyword>
<dbReference type="SFLD" id="SFLDS00001">
    <property type="entry name" value="Enolase"/>
    <property type="match status" value="1"/>
</dbReference>
<dbReference type="Pfam" id="PF02746">
    <property type="entry name" value="MR_MLE_N"/>
    <property type="match status" value="1"/>
</dbReference>
<evidence type="ECO:0000256" key="1">
    <source>
        <dbReference type="ARBA" id="ARBA00008031"/>
    </source>
</evidence>
<comment type="similarity">
    <text evidence="1">Belongs to the mandelate racemase/muconate lactonizing enzyme family.</text>
</comment>
<name>A0ABS3XWC7_9ACTN</name>
<organism evidence="5 6">
    <name type="scientific">Streptomyces smyrnaeus</name>
    <dbReference type="NCBI Taxonomy" id="1387713"/>
    <lineage>
        <taxon>Bacteria</taxon>
        <taxon>Bacillati</taxon>
        <taxon>Actinomycetota</taxon>
        <taxon>Actinomycetes</taxon>
        <taxon>Kitasatosporales</taxon>
        <taxon>Streptomycetaceae</taxon>
        <taxon>Streptomyces</taxon>
    </lineage>
</organism>
<reference evidence="5 6" key="1">
    <citation type="submission" date="2021-02" db="EMBL/GenBank/DDBJ databases">
        <title>Streptomyces spirodelae sp. nov., isolated from duckweed.</title>
        <authorList>
            <person name="Saimee Y."/>
            <person name="Duangmal K."/>
        </authorList>
    </citation>
    <scope>NUCLEOTIDE SEQUENCE [LARGE SCALE GENOMIC DNA]</scope>
    <source>
        <strain evidence="5 6">DSM 42105</strain>
    </source>
</reference>
<dbReference type="InterPro" id="IPR029065">
    <property type="entry name" value="Enolase_C-like"/>
</dbReference>
<feature type="domain" description="Mandelate racemase/muconate lactonizing enzyme C-terminal" evidence="4">
    <location>
        <begin position="144"/>
        <end position="239"/>
    </location>
</feature>
<dbReference type="SMART" id="SM00922">
    <property type="entry name" value="MR_MLE"/>
    <property type="match status" value="1"/>
</dbReference>
<accession>A0ABS3XWC7</accession>
<keyword evidence="6" id="KW-1185">Reference proteome</keyword>
<dbReference type="InterPro" id="IPR036849">
    <property type="entry name" value="Enolase-like_C_sf"/>
</dbReference>
<evidence type="ECO:0000313" key="6">
    <source>
        <dbReference type="Proteomes" id="UP000721954"/>
    </source>
</evidence>
<dbReference type="InterPro" id="IPR029017">
    <property type="entry name" value="Enolase-like_N"/>
</dbReference>
<dbReference type="InterPro" id="IPR013341">
    <property type="entry name" value="Mandelate_racemase_N_dom"/>
</dbReference>
<feature type="region of interest" description="Disordered" evidence="3">
    <location>
        <begin position="327"/>
        <end position="351"/>
    </location>
</feature>
<evidence type="ECO:0000256" key="2">
    <source>
        <dbReference type="ARBA" id="ARBA00022723"/>
    </source>
</evidence>
<dbReference type="Gene3D" id="3.20.20.120">
    <property type="entry name" value="Enolase-like C-terminal domain"/>
    <property type="match status" value="1"/>
</dbReference>
<dbReference type="Proteomes" id="UP000721954">
    <property type="component" value="Unassembled WGS sequence"/>
</dbReference>
<dbReference type="PANTHER" id="PTHR48080">
    <property type="entry name" value="D-GALACTONATE DEHYDRATASE-RELATED"/>
    <property type="match status" value="1"/>
</dbReference>
<dbReference type="InterPro" id="IPR013342">
    <property type="entry name" value="Mandelate_racemase_C"/>
</dbReference>
<dbReference type="GeneID" id="96260032"/>
<sequence>MRVVGIDCFGYNLRYAHGEYVMSGGRAATSEIGTLVRLRTDEGLEGWGEITPLGNRYLPTHWAEVRAALHTLAPALLGQDPTNVSAVRRTLDGVLLGGTYAKAAIDVACWDLLGKACGQPIATLLGGVLQEDFPLYEAVPLTSPEAMADFVVRREEAGIARFQLKVGNDPLEDAARTRAVVDAAAPDTLVVADANGGWNLRAAQLAVASMAGLPVFVEQPCRETEDCVFAMRHSSLPLVLDETVLTTTDVFRAKYDAGAVSVNIKISRVGGLTGAARMRDLMQDLDMMVSIEDTWGGDIVSAAVSHLAASTEPENFQNASFMNDWTDGHVAGHQPRSRNGRGAAPTGPGLGITVRTDGLESVFHIA</sequence>
<evidence type="ECO:0000259" key="4">
    <source>
        <dbReference type="SMART" id="SM00922"/>
    </source>
</evidence>
<dbReference type="SFLD" id="SFLDG00180">
    <property type="entry name" value="muconate_cycloisomerase"/>
    <property type="match status" value="1"/>
</dbReference>
<dbReference type="SUPFAM" id="SSF51604">
    <property type="entry name" value="Enolase C-terminal domain-like"/>
    <property type="match status" value="1"/>
</dbReference>
<dbReference type="Gene3D" id="3.30.390.10">
    <property type="entry name" value="Enolase-like, N-terminal domain"/>
    <property type="match status" value="1"/>
</dbReference>
<dbReference type="SUPFAM" id="SSF54826">
    <property type="entry name" value="Enolase N-terminal domain-like"/>
    <property type="match status" value="1"/>
</dbReference>
<dbReference type="EMBL" id="JAFFZM010000008">
    <property type="protein sequence ID" value="MBO8199710.1"/>
    <property type="molecule type" value="Genomic_DNA"/>
</dbReference>
<dbReference type="PANTHER" id="PTHR48080:SF3">
    <property type="entry name" value="ENOLASE SUPERFAMILY MEMBER DDB_G0284701"/>
    <property type="match status" value="1"/>
</dbReference>
<dbReference type="InterPro" id="IPR034593">
    <property type="entry name" value="DgoD-like"/>
</dbReference>
<evidence type="ECO:0000256" key="3">
    <source>
        <dbReference type="SAM" id="MobiDB-lite"/>
    </source>
</evidence>
<proteinExistence type="inferred from homology"/>
<dbReference type="RefSeq" id="WP_209211410.1">
    <property type="nucleotide sequence ID" value="NZ_JAFFZM010000008.1"/>
</dbReference>
<gene>
    <name evidence="5" type="ORF">JW613_15600</name>
</gene>
<protein>
    <submittedName>
        <fullName evidence="5">Mandelate racemase/muconate lactonizing enzyme family protein</fullName>
    </submittedName>
</protein>
<dbReference type="Pfam" id="PF13378">
    <property type="entry name" value="MR_MLE_C"/>
    <property type="match status" value="1"/>
</dbReference>
<evidence type="ECO:0000313" key="5">
    <source>
        <dbReference type="EMBL" id="MBO8199710.1"/>
    </source>
</evidence>
<comment type="caution">
    <text evidence="5">The sequence shown here is derived from an EMBL/GenBank/DDBJ whole genome shotgun (WGS) entry which is preliminary data.</text>
</comment>